<feature type="compositionally biased region" description="Basic and acidic residues" evidence="5">
    <location>
        <begin position="675"/>
        <end position="689"/>
    </location>
</feature>
<feature type="compositionally biased region" description="Low complexity" evidence="5">
    <location>
        <begin position="961"/>
        <end position="984"/>
    </location>
</feature>
<dbReference type="Gene3D" id="2.40.100.10">
    <property type="entry name" value="Cyclophilin-like"/>
    <property type="match status" value="1"/>
</dbReference>
<feature type="compositionally biased region" description="Basic and acidic residues" evidence="5">
    <location>
        <begin position="1183"/>
        <end position="1203"/>
    </location>
</feature>
<dbReference type="GO" id="GO:0006457">
    <property type="term" value="P:protein folding"/>
    <property type="evidence" value="ECO:0007669"/>
    <property type="project" value="InterPro"/>
</dbReference>
<feature type="compositionally biased region" description="Basic and acidic residues" evidence="5">
    <location>
        <begin position="1015"/>
        <end position="1026"/>
    </location>
</feature>
<dbReference type="InterPro" id="IPR002130">
    <property type="entry name" value="Cyclophilin-type_PPIase_dom"/>
</dbReference>
<dbReference type="EC" id="5.2.1.8" evidence="2"/>
<feature type="compositionally biased region" description="Polar residues" evidence="5">
    <location>
        <begin position="609"/>
        <end position="618"/>
    </location>
</feature>
<feature type="compositionally biased region" description="Basic residues" evidence="5">
    <location>
        <begin position="1525"/>
        <end position="1547"/>
    </location>
</feature>
<evidence type="ECO:0000313" key="7">
    <source>
        <dbReference type="EMBL" id="KAK3736020.1"/>
    </source>
</evidence>
<dbReference type="PANTHER" id="PTHR11071:SF565">
    <property type="entry name" value="MOCA-CYP, ISOFORM A"/>
    <property type="match status" value="1"/>
</dbReference>
<feature type="region of interest" description="Disordered" evidence="5">
    <location>
        <begin position="182"/>
        <end position="843"/>
    </location>
</feature>
<feature type="compositionally biased region" description="Basic and acidic residues" evidence="5">
    <location>
        <begin position="407"/>
        <end position="480"/>
    </location>
</feature>
<feature type="compositionally biased region" description="Low complexity" evidence="5">
    <location>
        <begin position="1145"/>
        <end position="1155"/>
    </location>
</feature>
<dbReference type="FunFam" id="2.40.100.10:FF:000005">
    <property type="entry name" value="Peptidyl-prolyl cis-trans isomerase G"/>
    <property type="match status" value="1"/>
</dbReference>
<feature type="compositionally biased region" description="Acidic residues" evidence="5">
    <location>
        <begin position="502"/>
        <end position="513"/>
    </location>
</feature>
<feature type="compositionally biased region" description="Basic and acidic residues" evidence="5">
    <location>
        <begin position="492"/>
        <end position="501"/>
    </location>
</feature>
<feature type="compositionally biased region" description="Basic and acidic residues" evidence="5">
    <location>
        <begin position="714"/>
        <end position="723"/>
    </location>
</feature>
<name>A0AAE0Y7S8_9GAST</name>
<evidence type="ECO:0000313" key="8">
    <source>
        <dbReference type="Proteomes" id="UP001283361"/>
    </source>
</evidence>
<evidence type="ECO:0000256" key="1">
    <source>
        <dbReference type="ARBA" id="ARBA00000971"/>
    </source>
</evidence>
<feature type="compositionally biased region" description="Basic and acidic residues" evidence="5">
    <location>
        <begin position="1403"/>
        <end position="1434"/>
    </location>
</feature>
<feature type="compositionally biased region" description="Basic residues" evidence="5">
    <location>
        <begin position="340"/>
        <end position="354"/>
    </location>
</feature>
<feature type="compositionally biased region" description="Basic residues" evidence="5">
    <location>
        <begin position="481"/>
        <end position="491"/>
    </location>
</feature>
<dbReference type="PRINTS" id="PR00153">
    <property type="entry name" value="CSAPPISMRASE"/>
</dbReference>
<dbReference type="GO" id="GO:0003755">
    <property type="term" value="F:peptidyl-prolyl cis-trans isomerase activity"/>
    <property type="evidence" value="ECO:0007669"/>
    <property type="project" value="UniProtKB-KW"/>
</dbReference>
<dbReference type="GO" id="GO:0016018">
    <property type="term" value="F:cyclosporin A binding"/>
    <property type="evidence" value="ECO:0007669"/>
    <property type="project" value="TreeGrafter"/>
</dbReference>
<feature type="compositionally biased region" description="Basic residues" evidence="5">
    <location>
        <begin position="690"/>
        <end position="703"/>
    </location>
</feature>
<dbReference type="SUPFAM" id="SSF50891">
    <property type="entry name" value="Cyclophilin-like"/>
    <property type="match status" value="1"/>
</dbReference>
<reference evidence="7" key="1">
    <citation type="journal article" date="2023" name="G3 (Bethesda)">
        <title>A reference genome for the long-term kleptoplast-retaining sea slug Elysia crispata morphotype clarki.</title>
        <authorList>
            <person name="Eastman K.E."/>
            <person name="Pendleton A.L."/>
            <person name="Shaikh M.A."/>
            <person name="Suttiyut T."/>
            <person name="Ogas R."/>
            <person name="Tomko P."/>
            <person name="Gavelis G."/>
            <person name="Widhalm J.R."/>
            <person name="Wisecaver J.H."/>
        </authorList>
    </citation>
    <scope>NUCLEOTIDE SEQUENCE</scope>
    <source>
        <strain evidence="7">ECLA1</strain>
    </source>
</reference>
<proteinExistence type="predicted"/>
<evidence type="ECO:0000256" key="2">
    <source>
        <dbReference type="ARBA" id="ARBA00013194"/>
    </source>
</evidence>
<feature type="compositionally biased region" description="Basic and acidic residues" evidence="5">
    <location>
        <begin position="1223"/>
        <end position="1248"/>
    </location>
</feature>
<feature type="compositionally biased region" description="Basic and acidic residues" evidence="5">
    <location>
        <begin position="189"/>
        <end position="204"/>
    </location>
</feature>
<feature type="compositionally biased region" description="Basic and acidic residues" evidence="5">
    <location>
        <begin position="1474"/>
        <end position="1499"/>
    </location>
</feature>
<keyword evidence="8" id="KW-1185">Reference proteome</keyword>
<feature type="compositionally biased region" description="Basic and acidic residues" evidence="5">
    <location>
        <begin position="362"/>
        <end position="388"/>
    </location>
</feature>
<feature type="compositionally biased region" description="Basic and acidic residues" evidence="5">
    <location>
        <begin position="590"/>
        <end position="608"/>
    </location>
</feature>
<feature type="compositionally biased region" description="Basic residues" evidence="5">
    <location>
        <begin position="1507"/>
        <end position="1516"/>
    </location>
</feature>
<dbReference type="PROSITE" id="PS00170">
    <property type="entry name" value="CSA_PPIASE_1"/>
    <property type="match status" value="1"/>
</dbReference>
<evidence type="ECO:0000256" key="5">
    <source>
        <dbReference type="SAM" id="MobiDB-lite"/>
    </source>
</evidence>
<feature type="compositionally biased region" description="Basic and acidic residues" evidence="5">
    <location>
        <begin position="251"/>
        <end position="262"/>
    </location>
</feature>
<feature type="compositionally biased region" description="Basic and acidic residues" evidence="5">
    <location>
        <begin position="289"/>
        <end position="317"/>
    </location>
</feature>
<feature type="compositionally biased region" description="Low complexity" evidence="5">
    <location>
        <begin position="1162"/>
        <end position="1173"/>
    </location>
</feature>
<accession>A0AAE0Y7S8</accession>
<dbReference type="Proteomes" id="UP001283361">
    <property type="component" value="Unassembled WGS sequence"/>
</dbReference>
<dbReference type="EMBL" id="JAWDGP010006752">
    <property type="protein sequence ID" value="KAK3736020.1"/>
    <property type="molecule type" value="Genomic_DNA"/>
</dbReference>
<feature type="compositionally biased region" description="Basic residues" evidence="5">
    <location>
        <begin position="565"/>
        <end position="579"/>
    </location>
</feature>
<feature type="region of interest" description="Disordered" evidence="5">
    <location>
        <begin position="1354"/>
        <end position="1623"/>
    </location>
</feature>
<feature type="compositionally biased region" description="Basic residues" evidence="5">
    <location>
        <begin position="205"/>
        <end position="231"/>
    </location>
</feature>
<feature type="compositionally biased region" description="Basic and acidic residues" evidence="5">
    <location>
        <begin position="734"/>
        <end position="766"/>
    </location>
</feature>
<feature type="compositionally biased region" description="Polar residues" evidence="5">
    <location>
        <begin position="905"/>
        <end position="923"/>
    </location>
</feature>
<dbReference type="InterPro" id="IPR029000">
    <property type="entry name" value="Cyclophilin-like_dom_sf"/>
</dbReference>
<evidence type="ECO:0000256" key="3">
    <source>
        <dbReference type="ARBA" id="ARBA00023110"/>
    </source>
</evidence>
<comment type="catalytic activity">
    <reaction evidence="1">
        <text>[protein]-peptidylproline (omega=180) = [protein]-peptidylproline (omega=0)</text>
        <dbReference type="Rhea" id="RHEA:16237"/>
        <dbReference type="Rhea" id="RHEA-COMP:10747"/>
        <dbReference type="Rhea" id="RHEA-COMP:10748"/>
        <dbReference type="ChEBI" id="CHEBI:83833"/>
        <dbReference type="ChEBI" id="CHEBI:83834"/>
        <dbReference type="EC" id="5.2.1.8"/>
    </reaction>
</comment>
<feature type="compositionally biased region" description="Basic and acidic residues" evidence="5">
    <location>
        <begin position="1362"/>
        <end position="1380"/>
    </location>
</feature>
<dbReference type="PROSITE" id="PS50072">
    <property type="entry name" value="CSA_PPIASE_2"/>
    <property type="match status" value="1"/>
</dbReference>
<evidence type="ECO:0000259" key="6">
    <source>
        <dbReference type="PROSITE" id="PS50072"/>
    </source>
</evidence>
<feature type="compositionally biased region" description="Basic and acidic residues" evidence="5">
    <location>
        <begin position="514"/>
        <end position="551"/>
    </location>
</feature>
<feature type="compositionally biased region" description="Basic residues" evidence="5">
    <location>
        <begin position="1556"/>
        <end position="1597"/>
    </location>
</feature>
<feature type="compositionally biased region" description="Acidic residues" evidence="5">
    <location>
        <begin position="236"/>
        <end position="250"/>
    </location>
</feature>
<comment type="caution">
    <text evidence="7">The sequence shown here is derived from an EMBL/GenBank/DDBJ whole genome shotgun (WGS) entry which is preliminary data.</text>
</comment>
<dbReference type="CDD" id="cd01926">
    <property type="entry name" value="cyclophilin_ABH_like"/>
    <property type="match status" value="1"/>
</dbReference>
<dbReference type="PANTHER" id="PTHR11071">
    <property type="entry name" value="PEPTIDYL-PROLYL CIS-TRANS ISOMERASE"/>
    <property type="match status" value="1"/>
</dbReference>
<feature type="region of interest" description="Disordered" evidence="5">
    <location>
        <begin position="905"/>
        <end position="1308"/>
    </location>
</feature>
<protein>
    <recommendedName>
        <fullName evidence="2">peptidylprolyl isomerase</fullName>
        <ecNumber evidence="2">5.2.1.8</ecNumber>
    </recommendedName>
</protein>
<evidence type="ECO:0000256" key="4">
    <source>
        <dbReference type="ARBA" id="ARBA00023235"/>
    </source>
</evidence>
<dbReference type="Pfam" id="PF00160">
    <property type="entry name" value="Pro_isomerase"/>
    <property type="match status" value="1"/>
</dbReference>
<feature type="compositionally biased region" description="Low complexity" evidence="5">
    <location>
        <begin position="1099"/>
        <end position="1118"/>
    </location>
</feature>
<feature type="compositionally biased region" description="Basic and acidic residues" evidence="5">
    <location>
        <begin position="1442"/>
        <end position="1464"/>
    </location>
</feature>
<feature type="compositionally biased region" description="Basic and acidic residues" evidence="5">
    <location>
        <begin position="1087"/>
        <end position="1098"/>
    </location>
</feature>
<organism evidence="7 8">
    <name type="scientific">Elysia crispata</name>
    <name type="common">lettuce slug</name>
    <dbReference type="NCBI Taxonomy" id="231223"/>
    <lineage>
        <taxon>Eukaryota</taxon>
        <taxon>Metazoa</taxon>
        <taxon>Spiralia</taxon>
        <taxon>Lophotrochozoa</taxon>
        <taxon>Mollusca</taxon>
        <taxon>Gastropoda</taxon>
        <taxon>Heterobranchia</taxon>
        <taxon>Euthyneura</taxon>
        <taxon>Panpulmonata</taxon>
        <taxon>Sacoglossa</taxon>
        <taxon>Placobranchoidea</taxon>
        <taxon>Plakobranchidae</taxon>
        <taxon>Elysia</taxon>
    </lineage>
</organism>
<gene>
    <name evidence="7" type="ORF">RRG08_009088</name>
</gene>
<sequence>MTVSGHRPRCFFDISIGEQQVGRIVFELFSDVCPKTCENFRALCTGELGTSEKSGNTLHYKGALFHRVVKDFVIQGGDFTKFDGTGGESIYGGVFPDENLQMKHDKEFLLSMANRGKDTNGSQFFITTKSAPHLDGIHVVFGQVLSGQDVVRAIETLAVDSKSRPTTDVKISNCGELVLQLKSKSKKKAKEDVESSESDSEKEQKKKKRKKHHHKRKHKKKESKKRKKQKKSKSDAEEEEEEEEKADGEDDERKLKDDKTEEAANSMFADIRKDEIPDVPFQNFLYRGKRAEEVDTGNEKEKDQTSEKKHDSKDGKRNGASPWRSRVGRNNRQVVSASGRKLKGRGAIRFRSRSRSTTPPHWKQEQRKAIPLHEAERIAERRRSRNEGDGVDESGDADVSNRRWSVNRRDGREPLNRRFEQSQKDAGDGHKGYTKRNLENGRLSNENKGREELGRADNKHEERQKRVRHDESEEEKGKQEKRVRKETKKVKKSVEGPRDQSEDSDIEADSGDEEGSKGKKNELSIRSNRDKERAKERSREARNRRESERAKSQSRNSSPDEKSVKGKKNFSPRSDKRKNRDSSSPNVPITRRETSKSREDNEKKETNIKHSATHSSHSGGKKRTKSKNSSESSSDSSDDDGGKYKGVKRKADLKSRASPAVLSSKSNQKHKSRKRSESPMMKRWDDKKGTSHRSRSRDRKRSRSPGTAVPWSRRASEREKSRAEQSPNRKRRLSDRWHSREDKKGKSYEKERKNSESSLERGRKPNQEQMKGKRKRREHSSSSSDNIEDNKAESGSKWNLSKKNARKTSESPPPTHWKPGQKPLKNTGAADMSDKVNPLDEAPLSILQETEAMLKAQLAADSVDETLNMTGGSSNSHSAGMANLLSSAKISYKLDSGSSIQYSVTTDQTSKSAAAGGSTLSQQSRKELSLDAQPKTQTDSVKHGVTLGSTADVAATKMGRVSRSSSKSSRSSSRSMSRSRSSSRSSRHESVSKNEVSKEKKARNSLSPKSSNKKMVQEKLKWQPPDEDHDDDDDDDEKDKGGNVIASAEDTRQEMKSPRLPSLRMKTPPVPPTSEIVEKTSQLARRKAQEQKTEESSDKSLSSKSSSIPSSAAAPPNKQEQQDLVLKETSMAHQPDSSRKDKSESSGSDSDSDSASRLRATLLKQKQLRQSSLTPEGQASMDSSDKKLVQREGRSKDLKDRSRSRSNSSSPEPPPVIKRVQRSRFDVPPEDYKQAEKGSHDIVDEERAVPLPSHTFSTADPSNVELAPPPLPPSCGEDANSSIPLPPENVPSAPSTHHPVQLSDVPLPSDKEATSLIHSMNQEKEKAEISLPSIPANSVNAKLLKLASIDHPLEVLAGGKTEVGDEKSRKSEFGIRKSSERIASQSHSHSSRSSSSSSSSPSPDRKKIVAEDNKEKKENKKEKELDMKGKEPDMSRNASKPVETKPSNEKDSLKSGSSSKEKGGKKSSSSSLNKDNDMKEKSRNREKGRGKSKEKDRGRSGSPRGSRNVRHRRSRSRSSGGHNRGSYRSRSPARYRSRSRSLRRKSPIRSSWASRHSGRYRSPVRRRSRSRSKDRYHRRGRSGRSGRRPHSRSKSHSRSSSQSSRSRSKSKHRSSSSSSSSSD</sequence>
<dbReference type="GO" id="GO:0005739">
    <property type="term" value="C:mitochondrion"/>
    <property type="evidence" value="ECO:0007669"/>
    <property type="project" value="TreeGrafter"/>
</dbReference>
<feature type="compositionally biased region" description="Acidic residues" evidence="5">
    <location>
        <begin position="1027"/>
        <end position="1037"/>
    </location>
</feature>
<feature type="compositionally biased region" description="Basic and acidic residues" evidence="5">
    <location>
        <begin position="986"/>
        <end position="999"/>
    </location>
</feature>
<feature type="compositionally biased region" description="Low complexity" evidence="5">
    <location>
        <begin position="1381"/>
        <end position="1402"/>
    </location>
</feature>
<feature type="compositionally biased region" description="Polar residues" evidence="5">
    <location>
        <begin position="1004"/>
        <end position="1014"/>
    </location>
</feature>
<keyword evidence="3" id="KW-0697">Rotamase</keyword>
<dbReference type="InterPro" id="IPR020892">
    <property type="entry name" value="Cyclophilin-type_PPIase_CS"/>
</dbReference>
<feature type="domain" description="PPIase cyclophilin-type" evidence="6">
    <location>
        <begin position="11"/>
        <end position="176"/>
    </location>
</feature>
<keyword evidence="4" id="KW-0413">Isomerase</keyword>